<evidence type="ECO:0000256" key="10">
    <source>
        <dbReference type="PROSITE-ProRule" id="PRU00169"/>
    </source>
</evidence>
<evidence type="ECO:0000256" key="9">
    <source>
        <dbReference type="PIRSR" id="PIRSR001174-2"/>
    </source>
</evidence>
<dbReference type="InterPro" id="IPR008269">
    <property type="entry name" value="Lon_proteolytic"/>
</dbReference>
<evidence type="ECO:0000313" key="16">
    <source>
        <dbReference type="Proteomes" id="UP000011721"/>
    </source>
</evidence>
<feature type="domain" description="Response regulatory" evidence="13">
    <location>
        <begin position="124"/>
        <end position="239"/>
    </location>
</feature>
<dbReference type="NCBIfam" id="TIGR00763">
    <property type="entry name" value="lon"/>
    <property type="match status" value="1"/>
</dbReference>
<dbReference type="CDD" id="cd19500">
    <property type="entry name" value="RecA-like_Lon"/>
    <property type="match status" value="1"/>
</dbReference>
<dbReference type="EMBL" id="CP003985">
    <property type="protein sequence ID" value="AGF79156.1"/>
    <property type="molecule type" value="Genomic_DNA"/>
</dbReference>
<evidence type="ECO:0000259" key="14">
    <source>
        <dbReference type="PROSITE" id="PS51786"/>
    </source>
</evidence>
<dbReference type="InterPro" id="IPR003959">
    <property type="entry name" value="ATPase_AAA_core"/>
</dbReference>
<dbReference type="InterPro" id="IPR054594">
    <property type="entry name" value="Lon_lid"/>
</dbReference>
<dbReference type="PROSITE" id="PS50110">
    <property type="entry name" value="RESPONSE_REGULATORY"/>
    <property type="match status" value="1"/>
</dbReference>
<dbReference type="InterPro" id="IPR001789">
    <property type="entry name" value="Sig_transdc_resp-reg_receiver"/>
</dbReference>
<feature type="domain" description="Lon proteolytic" evidence="14">
    <location>
        <begin position="494"/>
        <end position="675"/>
    </location>
</feature>
<dbReference type="Pfam" id="PF22667">
    <property type="entry name" value="Lon_lid"/>
    <property type="match status" value="1"/>
</dbReference>
<evidence type="ECO:0000313" key="15">
    <source>
        <dbReference type="EMBL" id="AGF79156.1"/>
    </source>
</evidence>
<feature type="active site" evidence="8 11">
    <location>
        <position position="624"/>
    </location>
</feature>
<dbReference type="GO" id="GO:0004252">
    <property type="term" value="F:serine-type endopeptidase activity"/>
    <property type="evidence" value="ECO:0007669"/>
    <property type="project" value="UniProtKB-UniRule"/>
</dbReference>
<dbReference type="Pfam" id="PF00004">
    <property type="entry name" value="AAA"/>
    <property type="match status" value="1"/>
</dbReference>
<protein>
    <recommendedName>
        <fullName evidence="7 11">endopeptidase La</fullName>
        <ecNumber evidence="7 11">3.4.21.53</ecNumber>
    </recommendedName>
</protein>
<evidence type="ECO:0000256" key="2">
    <source>
        <dbReference type="ARBA" id="ARBA00022741"/>
    </source>
</evidence>
<evidence type="ECO:0000256" key="1">
    <source>
        <dbReference type="ARBA" id="ARBA00022670"/>
    </source>
</evidence>
<keyword evidence="5 9" id="KW-0067">ATP-binding</keyword>
<dbReference type="InterPro" id="IPR011006">
    <property type="entry name" value="CheY-like_superfamily"/>
</dbReference>
<dbReference type="SUPFAM" id="SSF52540">
    <property type="entry name" value="P-loop containing nucleoside triphosphate hydrolases"/>
    <property type="match status" value="1"/>
</dbReference>
<dbReference type="GO" id="GO:0016887">
    <property type="term" value="F:ATP hydrolysis activity"/>
    <property type="evidence" value="ECO:0007669"/>
    <property type="project" value="InterPro"/>
</dbReference>
<feature type="compositionally biased region" description="Basic and acidic residues" evidence="12">
    <location>
        <begin position="1"/>
        <end position="11"/>
    </location>
</feature>
<dbReference type="InterPro" id="IPR027065">
    <property type="entry name" value="Lon_Prtase"/>
</dbReference>
<dbReference type="OrthoDB" id="9803599at2"/>
<evidence type="ECO:0000256" key="12">
    <source>
        <dbReference type="SAM" id="MobiDB-lite"/>
    </source>
</evidence>
<dbReference type="Gene3D" id="3.30.230.10">
    <property type="match status" value="1"/>
</dbReference>
<keyword evidence="4 11" id="KW-0720">Serine protease</keyword>
<keyword evidence="2 9" id="KW-0547">Nucleotide-binding</keyword>
<dbReference type="InterPro" id="IPR003593">
    <property type="entry name" value="AAA+_ATPase"/>
</dbReference>
<evidence type="ECO:0000256" key="5">
    <source>
        <dbReference type="ARBA" id="ARBA00022840"/>
    </source>
</evidence>
<dbReference type="GO" id="GO:0004176">
    <property type="term" value="F:ATP-dependent peptidase activity"/>
    <property type="evidence" value="ECO:0007669"/>
    <property type="project" value="UniProtKB-UniRule"/>
</dbReference>
<feature type="binding site" evidence="9">
    <location>
        <begin position="257"/>
        <end position="264"/>
    </location>
    <ligand>
        <name>ATP</name>
        <dbReference type="ChEBI" id="CHEBI:30616"/>
    </ligand>
</feature>
<dbReference type="SUPFAM" id="SSF54211">
    <property type="entry name" value="Ribosomal protein S5 domain 2-like"/>
    <property type="match status" value="1"/>
</dbReference>
<accession>M1PS18</accession>
<gene>
    <name evidence="15" type="ordered locus">UWK_02620</name>
</gene>
<dbReference type="GO" id="GO:0000160">
    <property type="term" value="P:phosphorelay signal transduction system"/>
    <property type="evidence" value="ECO:0007669"/>
    <property type="project" value="InterPro"/>
</dbReference>
<keyword evidence="3 11" id="KW-0378">Hydrolase</keyword>
<dbReference type="SMART" id="SM00448">
    <property type="entry name" value="REC"/>
    <property type="match status" value="1"/>
</dbReference>
<dbReference type="STRING" id="1167006.UWK_02620"/>
<dbReference type="SMART" id="SM00382">
    <property type="entry name" value="AAA"/>
    <property type="match status" value="1"/>
</dbReference>
<organism evidence="15 16">
    <name type="scientific">Desulfocapsa sulfexigens (strain DSM 10523 / SB164P1)</name>
    <dbReference type="NCBI Taxonomy" id="1167006"/>
    <lineage>
        <taxon>Bacteria</taxon>
        <taxon>Pseudomonadati</taxon>
        <taxon>Thermodesulfobacteriota</taxon>
        <taxon>Desulfobulbia</taxon>
        <taxon>Desulfobulbales</taxon>
        <taxon>Desulfocapsaceae</taxon>
        <taxon>Desulfocapsa</taxon>
    </lineage>
</organism>
<dbReference type="HOGENOM" id="CLU_004109_2_1_7"/>
<dbReference type="FunFam" id="3.40.50.300:FF:000021">
    <property type="entry name" value="Lon protease homolog"/>
    <property type="match status" value="1"/>
</dbReference>
<keyword evidence="1 11" id="KW-0645">Protease</keyword>
<dbReference type="GO" id="GO:0005524">
    <property type="term" value="F:ATP binding"/>
    <property type="evidence" value="ECO:0007669"/>
    <property type="project" value="UniProtKB-KW"/>
</dbReference>
<dbReference type="GO" id="GO:0030163">
    <property type="term" value="P:protein catabolic process"/>
    <property type="evidence" value="ECO:0007669"/>
    <property type="project" value="InterPro"/>
</dbReference>
<dbReference type="Proteomes" id="UP000011721">
    <property type="component" value="Chromosome"/>
</dbReference>
<dbReference type="InterPro" id="IPR014721">
    <property type="entry name" value="Ribsml_uS5_D2-typ_fold_subgr"/>
</dbReference>
<dbReference type="InterPro" id="IPR004815">
    <property type="entry name" value="Lon_bac/euk-typ"/>
</dbReference>
<name>M1PS18_DESSD</name>
<dbReference type="PROSITE" id="PS51786">
    <property type="entry name" value="LON_PROTEOLYTIC"/>
    <property type="match status" value="1"/>
</dbReference>
<dbReference type="PRINTS" id="PR00830">
    <property type="entry name" value="ENDOLAPTASE"/>
</dbReference>
<evidence type="ECO:0000256" key="6">
    <source>
        <dbReference type="ARBA" id="ARBA00050665"/>
    </source>
</evidence>
<feature type="active site" evidence="8 11">
    <location>
        <position position="581"/>
    </location>
</feature>
<dbReference type="eggNOG" id="COG0466">
    <property type="taxonomic scope" value="Bacteria"/>
</dbReference>
<feature type="modified residue" description="4-aspartylphosphate" evidence="10">
    <location>
        <position position="174"/>
    </location>
</feature>
<keyword evidence="16" id="KW-1185">Reference proteome</keyword>
<dbReference type="Gene3D" id="3.40.50.300">
    <property type="entry name" value="P-loop containing nucleotide triphosphate hydrolases"/>
    <property type="match status" value="1"/>
</dbReference>
<evidence type="ECO:0000256" key="7">
    <source>
        <dbReference type="ARBA" id="ARBA00066743"/>
    </source>
</evidence>
<dbReference type="RefSeq" id="WP_015404842.1">
    <property type="nucleotide sequence ID" value="NC_020304.1"/>
</dbReference>
<evidence type="ECO:0000256" key="11">
    <source>
        <dbReference type="PROSITE-ProRule" id="PRU01122"/>
    </source>
</evidence>
<dbReference type="CDD" id="cd17536">
    <property type="entry name" value="REC_YesN-like"/>
    <property type="match status" value="1"/>
</dbReference>
<dbReference type="PATRIC" id="fig|1167006.5.peg.2837"/>
<dbReference type="InterPro" id="IPR008268">
    <property type="entry name" value="Peptidase_S16_AS"/>
</dbReference>
<keyword evidence="10" id="KW-0597">Phosphoprotein</keyword>
<evidence type="ECO:0000259" key="13">
    <source>
        <dbReference type="PROSITE" id="PS50110"/>
    </source>
</evidence>
<dbReference type="EC" id="3.4.21.53" evidence="7 11"/>
<comment type="catalytic activity">
    <reaction evidence="6 11">
        <text>Hydrolysis of proteins in presence of ATP.</text>
        <dbReference type="EC" id="3.4.21.53"/>
    </reaction>
</comment>
<comment type="similarity">
    <text evidence="11">Belongs to the peptidase S16 family.</text>
</comment>
<dbReference type="SUPFAM" id="SSF52172">
    <property type="entry name" value="CheY-like"/>
    <property type="match status" value="1"/>
</dbReference>
<reference evidence="16" key="1">
    <citation type="journal article" date="2013" name="Stand. Genomic Sci.">
        <title>Complete genome sequence of Desulfocapsa sulfexigens, a marine deltaproteobacterium specialized in disproportionating inorganic sulfur compounds.</title>
        <authorList>
            <person name="Finster K.W."/>
            <person name="Kjeldsen K.U."/>
            <person name="Kube M."/>
            <person name="Reinhardt R."/>
            <person name="Mussmann M."/>
            <person name="Amann R."/>
            <person name="Schreiber L."/>
        </authorList>
    </citation>
    <scope>NUCLEOTIDE SEQUENCE [LARGE SCALE GENOMIC DNA]</scope>
    <source>
        <strain evidence="16">DSM 10523 / SB164P1</strain>
    </source>
</reference>
<dbReference type="Gene3D" id="1.10.8.60">
    <property type="match status" value="1"/>
</dbReference>
<evidence type="ECO:0000256" key="8">
    <source>
        <dbReference type="PIRSR" id="PIRSR001174-1"/>
    </source>
</evidence>
<dbReference type="GO" id="GO:0006508">
    <property type="term" value="P:proteolysis"/>
    <property type="evidence" value="ECO:0007669"/>
    <property type="project" value="UniProtKB-KW"/>
</dbReference>
<dbReference type="Pfam" id="PF00072">
    <property type="entry name" value="Response_reg"/>
    <property type="match status" value="1"/>
</dbReference>
<dbReference type="PIRSF" id="PIRSF001174">
    <property type="entry name" value="Lon_proteas"/>
    <property type="match status" value="1"/>
</dbReference>
<evidence type="ECO:0000256" key="3">
    <source>
        <dbReference type="ARBA" id="ARBA00022801"/>
    </source>
</evidence>
<evidence type="ECO:0000256" key="4">
    <source>
        <dbReference type="ARBA" id="ARBA00022825"/>
    </source>
</evidence>
<dbReference type="Pfam" id="PF05362">
    <property type="entry name" value="Lon_C"/>
    <property type="match status" value="1"/>
</dbReference>
<dbReference type="Gene3D" id="3.40.50.2300">
    <property type="match status" value="1"/>
</dbReference>
<feature type="region of interest" description="Disordered" evidence="12">
    <location>
        <begin position="1"/>
        <end position="20"/>
    </location>
</feature>
<dbReference type="InterPro" id="IPR020568">
    <property type="entry name" value="Ribosomal_Su5_D2-typ_SF"/>
</dbReference>
<sequence>MSFFSKKETETKLSGAERPVSSRQLDDLKTRVANTDLPLSVARQVTSEMEHLGKIDPFVAEFSIGVTYVELLLSLPWFKETKDDLDLNRAETIMASHHYGLDAVKTRILEYLAAKSLKNHQKSRILIVDDEEVARNNLHLYFTGMGHTVRVAVNGVDALQQVEENDHFDVMITDLKMDKMDGLTLIDRISKASPETSVIMVTGYATVANAVDAMRKGATHYLSKPVQLDKLKETVEEVLQKQKKLQISQGPVLCFAGPPGTGKTSIGQAVATSLGRKFIRISMGGLRDEAEIRGHRRTYVGAMPGRIISEIKRAGVNNPCIMLDEIDKIGQDFRGDPASVLLEVLDPEQNGSFSDQYLDVPFDLSGVLFIATANDISKLPGPLLDRLEVIDFSSYSLEEKLVIARKYLLPKQVAANGLGESNPQISDKAFEKLIIEYTQESGVRGLTREIGTICRKLALQVIQKNATVLPEIDESSITSLLGPRKYRQEAADGEDRVGVVTSLVWTRFGGGIMFIEALRMQGNTNLILTGSLGEVLRESAQTALSYIRSNAKQLGIDPDFYEHSDIHVHLPAGAVSKDGPSAGLAIGISLISLLTGRPVCRTVSITGEMTLTGYVLPVGGIREKLLAALRSGCTKVVLPAENREDVASLSDDVTGHLELVYVETLDDAIPHLLCAQ</sequence>
<dbReference type="PANTHER" id="PTHR10046">
    <property type="entry name" value="ATP DEPENDENT LON PROTEASE FAMILY MEMBER"/>
    <property type="match status" value="1"/>
</dbReference>
<dbReference type="KEGG" id="dsf:UWK_02620"/>
<dbReference type="AlphaFoldDB" id="M1PS18"/>
<proteinExistence type="inferred from homology"/>
<dbReference type="PROSITE" id="PS01046">
    <property type="entry name" value="LON_SER"/>
    <property type="match status" value="1"/>
</dbReference>
<dbReference type="InterPro" id="IPR027417">
    <property type="entry name" value="P-loop_NTPase"/>
</dbReference>